<organism evidence="1 2">
    <name type="scientific">Pichia kluyveri</name>
    <name type="common">Yeast</name>
    <dbReference type="NCBI Taxonomy" id="36015"/>
    <lineage>
        <taxon>Eukaryota</taxon>
        <taxon>Fungi</taxon>
        <taxon>Dikarya</taxon>
        <taxon>Ascomycota</taxon>
        <taxon>Saccharomycotina</taxon>
        <taxon>Pichiomycetes</taxon>
        <taxon>Pichiales</taxon>
        <taxon>Pichiaceae</taxon>
        <taxon>Pichia</taxon>
    </lineage>
</organism>
<evidence type="ECO:0000313" key="1">
    <source>
        <dbReference type="EMBL" id="GMM48661.1"/>
    </source>
</evidence>
<evidence type="ECO:0000313" key="2">
    <source>
        <dbReference type="Proteomes" id="UP001378960"/>
    </source>
</evidence>
<dbReference type="InterPro" id="IPR016181">
    <property type="entry name" value="Acyl_CoA_acyltransferase"/>
</dbReference>
<evidence type="ECO:0008006" key="3">
    <source>
        <dbReference type="Google" id="ProtNLM"/>
    </source>
</evidence>
<comment type="caution">
    <text evidence="1">The sequence shown here is derived from an EMBL/GenBank/DDBJ whole genome shotgun (WGS) entry which is preliminary data.</text>
</comment>
<dbReference type="Proteomes" id="UP001378960">
    <property type="component" value="Unassembled WGS sequence"/>
</dbReference>
<keyword evidence="2" id="KW-1185">Reference proteome</keyword>
<reference evidence="1 2" key="1">
    <citation type="journal article" date="2023" name="Elife">
        <title>Identification of key yeast species and microbe-microbe interactions impacting larval growth of Drosophila in the wild.</title>
        <authorList>
            <person name="Mure A."/>
            <person name="Sugiura Y."/>
            <person name="Maeda R."/>
            <person name="Honda K."/>
            <person name="Sakurai N."/>
            <person name="Takahashi Y."/>
            <person name="Watada M."/>
            <person name="Katoh T."/>
            <person name="Gotoh A."/>
            <person name="Gotoh Y."/>
            <person name="Taniguchi I."/>
            <person name="Nakamura K."/>
            <person name="Hayashi T."/>
            <person name="Katayama T."/>
            <person name="Uemura T."/>
            <person name="Hattori Y."/>
        </authorList>
    </citation>
    <scope>NUCLEOTIDE SEQUENCE [LARGE SCALE GENOMIC DNA]</scope>
    <source>
        <strain evidence="1 2">PK-24</strain>
    </source>
</reference>
<dbReference type="SUPFAM" id="SSF55729">
    <property type="entry name" value="Acyl-CoA N-acyltransferases (Nat)"/>
    <property type="match status" value="1"/>
</dbReference>
<protein>
    <recommendedName>
        <fullName evidence="3">N-acetyltransferase domain-containing protein</fullName>
    </recommendedName>
</protein>
<dbReference type="EMBL" id="BTGB01000009">
    <property type="protein sequence ID" value="GMM48661.1"/>
    <property type="molecule type" value="Genomic_DNA"/>
</dbReference>
<dbReference type="Gene3D" id="3.40.630.30">
    <property type="match status" value="1"/>
</dbReference>
<dbReference type="AlphaFoldDB" id="A0AAV5RAR8"/>
<name>A0AAV5RAR8_PICKL</name>
<gene>
    <name evidence="1" type="ORF">DAPK24_052590</name>
</gene>
<proteinExistence type="predicted"/>
<accession>A0AAV5RAR8</accession>
<sequence length="154" mass="17307">MSTVPITLDSLTVNNLGVFNKITSPTEYPSSYLDKCRESGELCQYAYFSEVPVGVIVLDTIINKTPIALEISLIKVLKSYKLEFNVEKKLIQYALDLAPKRHLSSCIVQINSKDTQLINIFREMGFADDDIKKDIYCNVSSKGEDTILMTKSLT</sequence>